<protein>
    <submittedName>
        <fullName evidence="2">Uncharacterized protein</fullName>
    </submittedName>
</protein>
<dbReference type="OrthoDB" id="262547at2759"/>
<evidence type="ECO:0000313" key="3">
    <source>
        <dbReference type="Proteomes" id="UP001061958"/>
    </source>
</evidence>
<proteinExistence type="predicted"/>
<keyword evidence="1" id="KW-0472">Membrane</keyword>
<dbReference type="PANTHER" id="PTHR34144:SF7">
    <property type="entry name" value="EXPORT PROTEIN (CAP59), PUTATIVE (AFU_ORTHOLOGUE AFUA_7G05020)-RELATED"/>
    <property type="match status" value="1"/>
</dbReference>
<accession>A0A9C7PVJ2</accession>
<name>A0A9C7PVJ2_9RHOD</name>
<dbReference type="PANTHER" id="PTHR34144">
    <property type="entry name" value="CHROMOSOME 8, WHOLE GENOME SHOTGUN SEQUENCE"/>
    <property type="match status" value="1"/>
</dbReference>
<keyword evidence="1" id="KW-1133">Transmembrane helix</keyword>
<evidence type="ECO:0000313" key="2">
    <source>
        <dbReference type="EMBL" id="GJQ11658.1"/>
    </source>
</evidence>
<keyword evidence="1" id="KW-0812">Transmembrane</keyword>
<dbReference type="InterPro" id="IPR021047">
    <property type="entry name" value="Mannosyltransferase_CMT1"/>
</dbReference>
<feature type="transmembrane region" description="Helical" evidence="1">
    <location>
        <begin position="33"/>
        <end position="52"/>
    </location>
</feature>
<comment type="caution">
    <text evidence="2">The sequence shown here is derived from an EMBL/GenBank/DDBJ whole genome shotgun (WGS) entry which is preliminary data.</text>
</comment>
<sequence length="413" mass="47099">MHSLEESEASFSQNRWKKLTKKSTLCLADNSRVVATVIFAIMPVFGFTLLLCGQRRKPAIDFPYGYNNVGLLYSSWNESFLSRNSSAICIYDEYVPIASTLLRGTSVLLALNIRNGGHVLPHTAIEILKLSKYFLGGKLFVSIYESGSEDTTGLFLHKLAKELNLRNVRHRIVVNGSIVRKSKEHRIHFLSRIRNEVLEPLYSGNFSAKYVAFINDVFFCANQIIRLLLHVSHGADMVCGLDYSSDLKFYDTWVTRDIHGGPVQRNGNCSIFQSKSDIMLCEQKKLVPVFSCWNGLVGMNADIFSKSNIRFRSVDNIKGDCPASECTLLCLDLWRNNHQRIYVDPEVKVAYDSTAFSKLFSQSRKVLNRSIIEAIREEELIQFLPPQYYFCEPLHPHSSRDDPNRARASWYPV</sequence>
<gene>
    <name evidence="2" type="ORF">GpartN1_g3449.t1</name>
</gene>
<reference evidence="2" key="2">
    <citation type="submission" date="2022-01" db="EMBL/GenBank/DDBJ databases">
        <authorList>
            <person name="Hirooka S."/>
            <person name="Miyagishima S.Y."/>
        </authorList>
    </citation>
    <scope>NUCLEOTIDE SEQUENCE</scope>
    <source>
        <strain evidence="2">NBRC 102759</strain>
    </source>
</reference>
<dbReference type="AlphaFoldDB" id="A0A9C7PVJ2"/>
<dbReference type="Proteomes" id="UP001061958">
    <property type="component" value="Unassembled WGS sequence"/>
</dbReference>
<dbReference type="EMBL" id="BQMJ01000026">
    <property type="protein sequence ID" value="GJQ11658.1"/>
    <property type="molecule type" value="Genomic_DNA"/>
</dbReference>
<reference evidence="2" key="1">
    <citation type="journal article" date="2022" name="Proc. Natl. Acad. Sci. U.S.A.">
        <title>Life cycle and functional genomics of the unicellular red alga Galdieria for elucidating algal and plant evolution and industrial use.</title>
        <authorList>
            <person name="Hirooka S."/>
            <person name="Itabashi T."/>
            <person name="Ichinose T.M."/>
            <person name="Onuma R."/>
            <person name="Fujiwara T."/>
            <person name="Yamashita S."/>
            <person name="Jong L.W."/>
            <person name="Tomita R."/>
            <person name="Iwane A.H."/>
            <person name="Miyagishima S.Y."/>
        </authorList>
    </citation>
    <scope>NUCLEOTIDE SEQUENCE</scope>
    <source>
        <strain evidence="2">NBRC 102759</strain>
    </source>
</reference>
<organism evidence="2 3">
    <name type="scientific">Galdieria partita</name>
    <dbReference type="NCBI Taxonomy" id="83374"/>
    <lineage>
        <taxon>Eukaryota</taxon>
        <taxon>Rhodophyta</taxon>
        <taxon>Bangiophyceae</taxon>
        <taxon>Galdieriales</taxon>
        <taxon>Galdieriaceae</taxon>
        <taxon>Galdieria</taxon>
    </lineage>
</organism>
<keyword evidence="3" id="KW-1185">Reference proteome</keyword>
<dbReference type="Pfam" id="PF11735">
    <property type="entry name" value="CAP59_mtransfer"/>
    <property type="match status" value="1"/>
</dbReference>
<evidence type="ECO:0000256" key="1">
    <source>
        <dbReference type="SAM" id="Phobius"/>
    </source>
</evidence>